<dbReference type="CDD" id="cd04278">
    <property type="entry name" value="ZnMc_MMP"/>
    <property type="match status" value="1"/>
</dbReference>
<feature type="binding site" evidence="10">
    <location>
        <position position="341"/>
    </location>
    <ligand>
        <name>Ca(2+)</name>
        <dbReference type="ChEBI" id="CHEBI:29108"/>
        <label>3</label>
    </ligand>
</feature>
<protein>
    <recommendedName>
        <fullName evidence="13">RING-type domain-containing protein</fullName>
    </recommendedName>
</protein>
<organism evidence="14 15">
    <name type="scientific">Adineta ricciae</name>
    <name type="common">Rotifer</name>
    <dbReference type="NCBI Taxonomy" id="249248"/>
    <lineage>
        <taxon>Eukaryota</taxon>
        <taxon>Metazoa</taxon>
        <taxon>Spiralia</taxon>
        <taxon>Gnathifera</taxon>
        <taxon>Rotifera</taxon>
        <taxon>Eurotatoria</taxon>
        <taxon>Bdelloidea</taxon>
        <taxon>Adinetida</taxon>
        <taxon>Adinetidae</taxon>
        <taxon>Adineta</taxon>
    </lineage>
</organism>
<keyword evidence="7 10" id="KW-0862">Zinc</keyword>
<keyword evidence="10" id="KW-0106">Calcium</keyword>
<dbReference type="Pfam" id="PF13923">
    <property type="entry name" value="zf-C3HC4_2"/>
    <property type="match status" value="1"/>
</dbReference>
<dbReference type="Gene3D" id="3.40.390.10">
    <property type="entry name" value="Collagenase (Catalytic Domain)"/>
    <property type="match status" value="1"/>
</dbReference>
<feature type="binding site" evidence="10">
    <location>
        <position position="383"/>
    </location>
    <ligand>
        <name>Zn(2+)</name>
        <dbReference type="ChEBI" id="CHEBI:29105"/>
        <label>2</label>
        <note>catalytic</note>
    </ligand>
</feature>
<feature type="region of interest" description="Disordered" evidence="12">
    <location>
        <begin position="549"/>
        <end position="571"/>
    </location>
</feature>
<feature type="binding site" evidence="10">
    <location>
        <position position="324"/>
    </location>
    <ligand>
        <name>Ca(2+)</name>
        <dbReference type="ChEBI" id="CHEBI:29108"/>
        <label>2</label>
    </ligand>
</feature>
<evidence type="ECO:0000256" key="10">
    <source>
        <dbReference type="PIRSR" id="PIRSR621190-2"/>
    </source>
</evidence>
<keyword evidence="4" id="KW-0732">Signal</keyword>
<dbReference type="Proteomes" id="UP000663828">
    <property type="component" value="Unassembled WGS sequence"/>
</dbReference>
<feature type="domain" description="RING-type" evidence="13">
    <location>
        <begin position="21"/>
        <end position="60"/>
    </location>
</feature>
<evidence type="ECO:0000256" key="12">
    <source>
        <dbReference type="SAM" id="MobiDB-lite"/>
    </source>
</evidence>
<dbReference type="SMART" id="SM00184">
    <property type="entry name" value="RING"/>
    <property type="match status" value="1"/>
</dbReference>
<feature type="binding site" evidence="10">
    <location>
        <position position="334"/>
    </location>
    <ligand>
        <name>Zn(2+)</name>
        <dbReference type="ChEBI" id="CHEBI:29105"/>
        <label>1</label>
    </ligand>
</feature>
<dbReference type="InterPro" id="IPR033739">
    <property type="entry name" value="M10A_MMP"/>
</dbReference>
<evidence type="ECO:0000259" key="13">
    <source>
        <dbReference type="PROSITE" id="PS50089"/>
    </source>
</evidence>
<dbReference type="GO" id="GO:0008270">
    <property type="term" value="F:zinc ion binding"/>
    <property type="evidence" value="ECO:0007669"/>
    <property type="project" value="UniProtKB-KW"/>
</dbReference>
<accession>A0A813Q6M5</accession>
<dbReference type="InterPro" id="IPR006026">
    <property type="entry name" value="Peptidase_Metallo"/>
</dbReference>
<comment type="cofactor">
    <cofactor evidence="10">
        <name>Ca(2+)</name>
        <dbReference type="ChEBI" id="CHEBI:29108"/>
    </cofactor>
    <text evidence="10">Can bind about 5 Ca(2+) ions per subunit.</text>
</comment>
<dbReference type="PANTHER" id="PTHR10201:SF291">
    <property type="entry name" value="MATRIX METALLOPROTEINASE 1, ISOFORM C-RELATED"/>
    <property type="match status" value="1"/>
</dbReference>
<dbReference type="Gene3D" id="3.30.40.10">
    <property type="entry name" value="Zinc/RING finger domain, C3HC4 (zinc finger)"/>
    <property type="match status" value="2"/>
</dbReference>
<gene>
    <name evidence="14" type="ORF">XAT740_LOCUS1032</name>
</gene>
<evidence type="ECO:0000256" key="9">
    <source>
        <dbReference type="PIRSR" id="PIRSR621190-1"/>
    </source>
</evidence>
<dbReference type="Pfam" id="PF00413">
    <property type="entry name" value="Peptidase_M10"/>
    <property type="match status" value="1"/>
</dbReference>
<reference evidence="14" key="1">
    <citation type="submission" date="2021-02" db="EMBL/GenBank/DDBJ databases">
        <authorList>
            <person name="Nowell W R."/>
        </authorList>
    </citation>
    <scope>NUCLEOTIDE SEQUENCE</scope>
</reference>
<evidence type="ECO:0000256" key="7">
    <source>
        <dbReference type="ARBA" id="ARBA00022833"/>
    </source>
</evidence>
<dbReference type="SUPFAM" id="SSF57850">
    <property type="entry name" value="RING/U-box"/>
    <property type="match status" value="1"/>
</dbReference>
<dbReference type="GO" id="GO:0005615">
    <property type="term" value="C:extracellular space"/>
    <property type="evidence" value="ECO:0007669"/>
    <property type="project" value="TreeGrafter"/>
</dbReference>
<evidence type="ECO:0000256" key="1">
    <source>
        <dbReference type="ARBA" id="ARBA00010370"/>
    </source>
</evidence>
<keyword evidence="5 11" id="KW-0863">Zinc-finger</keyword>
<dbReference type="InterPro" id="IPR013083">
    <property type="entry name" value="Znf_RING/FYVE/PHD"/>
</dbReference>
<dbReference type="AlphaFoldDB" id="A0A813Q6M5"/>
<keyword evidence="3 10" id="KW-0479">Metal-binding</keyword>
<keyword evidence="2" id="KW-0645">Protease</keyword>
<dbReference type="GO" id="GO:0031012">
    <property type="term" value="C:extracellular matrix"/>
    <property type="evidence" value="ECO:0007669"/>
    <property type="project" value="InterPro"/>
</dbReference>
<dbReference type="PROSITE" id="PS00518">
    <property type="entry name" value="ZF_RING_1"/>
    <property type="match status" value="1"/>
</dbReference>
<feature type="binding site" evidence="10">
    <location>
        <position position="359"/>
    </location>
    <ligand>
        <name>Zn(2+)</name>
        <dbReference type="ChEBI" id="CHEBI:29105"/>
        <label>1</label>
    </ligand>
</feature>
<name>A0A813Q6M5_ADIRI</name>
<dbReference type="SUPFAM" id="SSF49599">
    <property type="entry name" value="TRAF domain-like"/>
    <property type="match status" value="1"/>
</dbReference>
<comment type="caution">
    <text evidence="14">The sequence shown here is derived from an EMBL/GenBank/DDBJ whole genome shotgun (WGS) entry which is preliminary data.</text>
</comment>
<dbReference type="InterPro" id="IPR001818">
    <property type="entry name" value="Pept_M10_metallopeptidase"/>
</dbReference>
<dbReference type="SUPFAM" id="SSF55486">
    <property type="entry name" value="Metalloproteases ('zincins'), catalytic domain"/>
    <property type="match status" value="1"/>
</dbReference>
<dbReference type="GO" id="GO:0004222">
    <property type="term" value="F:metalloendopeptidase activity"/>
    <property type="evidence" value="ECO:0007669"/>
    <property type="project" value="InterPro"/>
</dbReference>
<dbReference type="InterPro" id="IPR021190">
    <property type="entry name" value="Pept_M10A"/>
</dbReference>
<feature type="binding site" evidence="10">
    <location>
        <position position="387"/>
    </location>
    <ligand>
        <name>Zn(2+)</name>
        <dbReference type="ChEBI" id="CHEBI:29105"/>
        <label>2</label>
        <note>catalytic</note>
    </ligand>
</feature>
<evidence type="ECO:0000256" key="8">
    <source>
        <dbReference type="ARBA" id="ARBA00023049"/>
    </source>
</evidence>
<dbReference type="EMBL" id="CAJNOR010000030">
    <property type="protein sequence ID" value="CAF0762840.1"/>
    <property type="molecule type" value="Genomic_DNA"/>
</dbReference>
<comment type="cofactor">
    <cofactor evidence="10">
        <name>Zn(2+)</name>
        <dbReference type="ChEBI" id="CHEBI:29105"/>
    </cofactor>
    <text evidence="10">Binds 2 Zn(2+) ions per subunit.</text>
</comment>
<evidence type="ECO:0000256" key="5">
    <source>
        <dbReference type="ARBA" id="ARBA00022771"/>
    </source>
</evidence>
<dbReference type="SMART" id="SM00235">
    <property type="entry name" value="ZnMc"/>
    <property type="match status" value="1"/>
</dbReference>
<feature type="active site" evidence="9">
    <location>
        <position position="384"/>
    </location>
</feature>
<feature type="binding site" evidence="10">
    <location>
        <position position="364"/>
    </location>
    <ligand>
        <name>Ca(2+)</name>
        <dbReference type="ChEBI" id="CHEBI:29108"/>
        <label>1</label>
    </ligand>
</feature>
<dbReference type="InterPro" id="IPR024079">
    <property type="entry name" value="MetalloPept_cat_dom_sf"/>
</dbReference>
<keyword evidence="8" id="KW-0482">Metalloprotease</keyword>
<dbReference type="GO" id="GO:0030198">
    <property type="term" value="P:extracellular matrix organization"/>
    <property type="evidence" value="ECO:0007669"/>
    <property type="project" value="TreeGrafter"/>
</dbReference>
<dbReference type="GO" id="GO:0030574">
    <property type="term" value="P:collagen catabolic process"/>
    <property type="evidence" value="ECO:0007669"/>
    <property type="project" value="TreeGrafter"/>
</dbReference>
<evidence type="ECO:0000313" key="14">
    <source>
        <dbReference type="EMBL" id="CAF0762840.1"/>
    </source>
</evidence>
<dbReference type="PRINTS" id="PR00138">
    <property type="entry name" value="MATRIXIN"/>
</dbReference>
<dbReference type="PROSITE" id="PS50089">
    <property type="entry name" value="ZF_RING_2"/>
    <property type="match status" value="1"/>
</dbReference>
<evidence type="ECO:0000256" key="3">
    <source>
        <dbReference type="ARBA" id="ARBA00022723"/>
    </source>
</evidence>
<feature type="region of interest" description="Disordered" evidence="12">
    <location>
        <begin position="461"/>
        <end position="518"/>
    </location>
</feature>
<keyword evidence="6" id="KW-0378">Hydrolase</keyword>
<evidence type="ECO:0000256" key="4">
    <source>
        <dbReference type="ARBA" id="ARBA00022729"/>
    </source>
</evidence>
<feature type="binding site" evidence="10">
    <location>
        <position position="342"/>
    </location>
    <ligand>
        <name>Ca(2+)</name>
        <dbReference type="ChEBI" id="CHEBI:29108"/>
        <label>3</label>
    </ligand>
</feature>
<dbReference type="InterPro" id="IPR001841">
    <property type="entry name" value="Znf_RING"/>
</dbReference>
<proteinExistence type="inferred from homology"/>
<keyword evidence="15" id="KW-1185">Reference proteome</keyword>
<feature type="binding site" evidence="10">
    <location>
        <position position="393"/>
    </location>
    <ligand>
        <name>Zn(2+)</name>
        <dbReference type="ChEBI" id="CHEBI:29105"/>
        <label>2</label>
        <note>catalytic</note>
    </ligand>
</feature>
<evidence type="ECO:0000256" key="11">
    <source>
        <dbReference type="PROSITE-ProRule" id="PRU00175"/>
    </source>
</evidence>
<feature type="binding site" evidence="10">
    <location>
        <position position="401"/>
    </location>
    <ligand>
        <name>Zn(2+)</name>
        <dbReference type="ChEBI" id="CHEBI:29105"/>
        <label>2</label>
        <note>catalytic</note>
    </ligand>
</feature>
<evidence type="ECO:0000256" key="6">
    <source>
        <dbReference type="ARBA" id="ARBA00022801"/>
    </source>
</evidence>
<dbReference type="PANTHER" id="PTHR10201">
    <property type="entry name" value="MATRIX METALLOPROTEINASE"/>
    <property type="match status" value="1"/>
</dbReference>
<dbReference type="InterPro" id="IPR017907">
    <property type="entry name" value="Znf_RING_CS"/>
</dbReference>
<sequence length="766" mass="88510">MTTTSDYEYINETSIHEDLLCPLCTDPLVEPLCANQCGHTFCRECITETCRTMSKCPTCRHDLTLNDLHPVNLRPFLNQLNQLLVQCKLCSETNIQRGNFKEHAGKCSKRQISCPAADIQCDWVGRQDQVSNHVNNCSLMKVRPVINELNAQVKQQADQIHFLYTILEKMSKQNARACKEPYAAKVASCDICEQRLALYKGERAWHFCPQKNVFDNKTTSYHSLNVPLMLKEKKSTHKILVTTISTPNISSSTKIPRCGVRDGPLFYSAESQWGKKDFTWKLVNGYLPTFGAGRTRAILYESFNDWARYAPLTFREVSEYDKADFEISFVHRYHDPIRRFDGPGGTLGYAYLPPSGVIHFEAEEEWTEDYSENGFNLRLVATHEIGHALGLGHSHDPSSIMFERYQLMQPSQLLPIDDQRGIQTIYGPRSAPRRASPTSKRPITKRYNPITMRTTTRFKLSTTRRPMTTTRKPTTTTRRTTTSTRRPITTTRKTTTTTTRRPTTTTRRTTTVRRTTPSTTYRAAVTWKAPWYQPTTWSWSTRRYWPPWSRHHHQPKKKMRRRRPHHTQRRTKFQIPAIWRPKMRGYEPTTTTRKMRTFLTTKKTTVRKPRHMLRTTPQTRHTTLKRTPTTTAGYVWYRTMPGPTTRQPKKIPPNKERKRAIKLPEVVVSMSVWPLHNIRSVTQPTRKIAISKNRVHQIVASTSKLKQTTKKTTVTYVKEVTRKPTPKKVIFTVTKPTTKTTLISAMLKMSSGCDAKKGVKQCINGK</sequence>
<comment type="similarity">
    <text evidence="1">Belongs to the peptidase M10A family.</text>
</comment>
<feature type="binding site" evidence="10">
    <location>
        <position position="364"/>
    </location>
    <ligand>
        <name>Ca(2+)</name>
        <dbReference type="ChEBI" id="CHEBI:29108"/>
        <label>3</label>
    </ligand>
</feature>
<dbReference type="GO" id="GO:0006508">
    <property type="term" value="P:proteolysis"/>
    <property type="evidence" value="ECO:0007669"/>
    <property type="project" value="UniProtKB-KW"/>
</dbReference>
<evidence type="ECO:0000256" key="2">
    <source>
        <dbReference type="ARBA" id="ARBA00022670"/>
    </source>
</evidence>
<feature type="binding site" description="in inhibited form" evidence="10">
    <location>
        <position position="258"/>
    </location>
    <ligand>
        <name>Zn(2+)</name>
        <dbReference type="ChEBI" id="CHEBI:29105"/>
        <label>2</label>
        <note>catalytic</note>
    </ligand>
</feature>
<feature type="compositionally biased region" description="Low complexity" evidence="12">
    <location>
        <begin position="463"/>
        <end position="518"/>
    </location>
</feature>
<evidence type="ECO:0000313" key="15">
    <source>
        <dbReference type="Proteomes" id="UP000663828"/>
    </source>
</evidence>